<dbReference type="Proteomes" id="UP000595841">
    <property type="component" value="Chromosome"/>
</dbReference>
<dbReference type="RefSeq" id="WP_202677292.1">
    <property type="nucleotide sequence ID" value="NZ_CP068595.1"/>
</dbReference>
<evidence type="ECO:0000313" key="2">
    <source>
        <dbReference type="Proteomes" id="UP000595841"/>
    </source>
</evidence>
<name>A0A974PEU2_9BACL</name>
<dbReference type="KEGG" id="pson:JI735_07765"/>
<evidence type="ECO:0000313" key="1">
    <source>
        <dbReference type="EMBL" id="QQZ62476.1"/>
    </source>
</evidence>
<dbReference type="AlphaFoldDB" id="A0A974PEU2"/>
<dbReference type="EMBL" id="CP068595">
    <property type="protein sequence ID" value="QQZ62476.1"/>
    <property type="molecule type" value="Genomic_DNA"/>
</dbReference>
<gene>
    <name evidence="1" type="ORF">JI735_07765</name>
</gene>
<proteinExistence type="predicted"/>
<reference evidence="1 2" key="1">
    <citation type="submission" date="2021-01" db="EMBL/GenBank/DDBJ databases">
        <title>Whole genome sequence of Paenibacillus sonchi LMG 24727 for comparative genomics.</title>
        <authorList>
            <person name="Lee G."/>
            <person name="Kim M.-J."/>
            <person name="Lim K."/>
            <person name="Shin J.-H."/>
        </authorList>
    </citation>
    <scope>NUCLEOTIDE SEQUENCE [LARGE SCALE GENOMIC DNA]</scope>
    <source>
        <strain evidence="1 2">LMG 24727</strain>
    </source>
</reference>
<protein>
    <submittedName>
        <fullName evidence="1">Uncharacterized protein</fullName>
    </submittedName>
</protein>
<keyword evidence="2" id="KW-1185">Reference proteome</keyword>
<sequence length="75" mass="8556">MKTLEKIITAFQIPAVEIFRFEDETDCRKALDEHMTLISDRSTEEIAVITEINREVIAAMDMSGIVKRTVQVEKG</sequence>
<organism evidence="1 2">
    <name type="scientific">Paenibacillus sonchi</name>
    <dbReference type="NCBI Taxonomy" id="373687"/>
    <lineage>
        <taxon>Bacteria</taxon>
        <taxon>Bacillati</taxon>
        <taxon>Bacillota</taxon>
        <taxon>Bacilli</taxon>
        <taxon>Bacillales</taxon>
        <taxon>Paenibacillaceae</taxon>
        <taxon>Paenibacillus</taxon>
        <taxon>Paenibacillus sonchi group</taxon>
    </lineage>
</organism>
<accession>A0A974PEU2</accession>